<dbReference type="PROSITE" id="PS50994">
    <property type="entry name" value="INTEGRASE"/>
    <property type="match status" value="1"/>
</dbReference>
<evidence type="ECO:0000256" key="4">
    <source>
        <dbReference type="ARBA" id="ARBA00022801"/>
    </source>
</evidence>
<sequence length="203" mass="23773">MYYCSLEVFNKFKVVVEKESEKSIKILRTDGGKEYTSSKDFEEFFAREGITHEIISPSPPQHNGLVERRNRIILDMSRSMLKQNNMPHKNVNSRIFTESDQSEDLDEDIEDTNNVIENEEEAQPRQVPIRLEDCEVLPDSVVNDEREFIHFAFLPHAEPLNYKEAMQIGVWRKGMIQEIKAIEKNNTRELVELSEKKKTIDVK</sequence>
<dbReference type="AlphaFoldDB" id="A0A396GJ21"/>
<name>A0A396GJ21_MEDTR</name>
<dbReference type="InterPro" id="IPR012337">
    <property type="entry name" value="RNaseH-like_sf"/>
</dbReference>
<keyword evidence="5" id="KW-0460">Magnesium</keyword>
<dbReference type="GO" id="GO:0006310">
    <property type="term" value="P:DNA recombination"/>
    <property type="evidence" value="ECO:0007669"/>
    <property type="project" value="UniProtKB-KW"/>
</dbReference>
<dbReference type="GO" id="GO:0016787">
    <property type="term" value="F:hydrolase activity"/>
    <property type="evidence" value="ECO:0007669"/>
    <property type="project" value="UniProtKB-KW"/>
</dbReference>
<dbReference type="InterPro" id="IPR001584">
    <property type="entry name" value="Integrase_cat-core"/>
</dbReference>
<dbReference type="Gramene" id="rna44613">
    <property type="protein sequence ID" value="RHN38655.1"/>
    <property type="gene ID" value="gene44613"/>
</dbReference>
<evidence type="ECO:0000313" key="12">
    <source>
        <dbReference type="Proteomes" id="UP000265566"/>
    </source>
</evidence>
<keyword evidence="4" id="KW-0378">Hydrolase</keyword>
<evidence type="ECO:0000256" key="1">
    <source>
        <dbReference type="ARBA" id="ARBA00022722"/>
    </source>
</evidence>
<evidence type="ECO:0000256" key="9">
    <source>
        <dbReference type="ARBA" id="ARBA00023172"/>
    </source>
</evidence>
<reference evidence="12" key="1">
    <citation type="journal article" date="2018" name="Nat. Plants">
        <title>Whole-genome landscape of Medicago truncatula symbiotic genes.</title>
        <authorList>
            <person name="Pecrix Y."/>
            <person name="Staton S.E."/>
            <person name="Sallet E."/>
            <person name="Lelandais-Briere C."/>
            <person name="Moreau S."/>
            <person name="Carrere S."/>
            <person name="Blein T."/>
            <person name="Jardinaud M.F."/>
            <person name="Latrasse D."/>
            <person name="Zouine M."/>
            <person name="Zahm M."/>
            <person name="Kreplak J."/>
            <person name="Mayjonade B."/>
            <person name="Satge C."/>
            <person name="Perez M."/>
            <person name="Cauet S."/>
            <person name="Marande W."/>
            <person name="Chantry-Darmon C."/>
            <person name="Lopez-Roques C."/>
            <person name="Bouchez O."/>
            <person name="Berard A."/>
            <person name="Debelle F."/>
            <person name="Munos S."/>
            <person name="Bendahmane A."/>
            <person name="Berges H."/>
            <person name="Niebel A."/>
            <person name="Buitink J."/>
            <person name="Frugier F."/>
            <person name="Benhamed M."/>
            <person name="Crespi M."/>
            <person name="Gouzy J."/>
            <person name="Gamas P."/>
        </authorList>
    </citation>
    <scope>NUCLEOTIDE SEQUENCE [LARGE SCALE GENOMIC DNA]</scope>
    <source>
        <strain evidence="12">cv. Jemalong A17</strain>
    </source>
</reference>
<keyword evidence="8" id="KW-0239">DNA-directed DNA polymerase</keyword>
<dbReference type="GO" id="GO:0003964">
    <property type="term" value="F:RNA-directed DNA polymerase activity"/>
    <property type="evidence" value="ECO:0007669"/>
    <property type="project" value="UniProtKB-KW"/>
</dbReference>
<keyword evidence="11" id="KW-0808">Transferase</keyword>
<dbReference type="InterPro" id="IPR036397">
    <property type="entry name" value="RNaseH_sf"/>
</dbReference>
<dbReference type="PANTHER" id="PTHR42648:SF11">
    <property type="entry name" value="TRANSPOSON TY4-P GAG-POL POLYPROTEIN"/>
    <property type="match status" value="1"/>
</dbReference>
<keyword evidence="2" id="KW-0479">Metal-binding</keyword>
<comment type="caution">
    <text evidence="11">The sequence shown here is derived from an EMBL/GenBank/DDBJ whole genome shotgun (WGS) entry which is preliminary data.</text>
</comment>
<dbReference type="GO" id="GO:0046872">
    <property type="term" value="F:metal ion binding"/>
    <property type="evidence" value="ECO:0007669"/>
    <property type="project" value="UniProtKB-KW"/>
</dbReference>
<protein>
    <submittedName>
        <fullName evidence="11">Putative RNA-directed DNA polymerase</fullName>
        <ecNumber evidence="11">2.7.7.49</ecNumber>
    </submittedName>
</protein>
<dbReference type="GO" id="GO:0004519">
    <property type="term" value="F:endonuclease activity"/>
    <property type="evidence" value="ECO:0007669"/>
    <property type="project" value="UniProtKB-KW"/>
</dbReference>
<keyword evidence="11" id="KW-0548">Nucleotidyltransferase</keyword>
<evidence type="ECO:0000256" key="3">
    <source>
        <dbReference type="ARBA" id="ARBA00022759"/>
    </source>
</evidence>
<dbReference type="EMBL" id="PSQE01000008">
    <property type="protein sequence ID" value="RHN38655.1"/>
    <property type="molecule type" value="Genomic_DNA"/>
</dbReference>
<proteinExistence type="predicted"/>
<dbReference type="GO" id="GO:0003887">
    <property type="term" value="F:DNA-directed DNA polymerase activity"/>
    <property type="evidence" value="ECO:0007669"/>
    <property type="project" value="UniProtKB-KW"/>
</dbReference>
<keyword evidence="6" id="KW-0229">DNA integration</keyword>
<evidence type="ECO:0000256" key="6">
    <source>
        <dbReference type="ARBA" id="ARBA00022908"/>
    </source>
</evidence>
<keyword evidence="1" id="KW-0540">Nuclease</keyword>
<evidence type="ECO:0000259" key="10">
    <source>
        <dbReference type="PROSITE" id="PS50994"/>
    </source>
</evidence>
<feature type="domain" description="Integrase catalytic" evidence="10">
    <location>
        <begin position="1"/>
        <end position="136"/>
    </location>
</feature>
<evidence type="ECO:0000256" key="2">
    <source>
        <dbReference type="ARBA" id="ARBA00022723"/>
    </source>
</evidence>
<dbReference type="Proteomes" id="UP000265566">
    <property type="component" value="Chromosome 8"/>
</dbReference>
<dbReference type="SUPFAM" id="SSF53098">
    <property type="entry name" value="Ribonuclease H-like"/>
    <property type="match status" value="1"/>
</dbReference>
<dbReference type="InterPro" id="IPR039537">
    <property type="entry name" value="Retrotran_Ty1/copia-like"/>
</dbReference>
<evidence type="ECO:0000313" key="11">
    <source>
        <dbReference type="EMBL" id="RHN38655.1"/>
    </source>
</evidence>
<evidence type="ECO:0000256" key="8">
    <source>
        <dbReference type="ARBA" id="ARBA00022932"/>
    </source>
</evidence>
<accession>A0A396GJ21</accession>
<keyword evidence="7 11" id="KW-0695">RNA-directed DNA polymerase</keyword>
<dbReference type="GO" id="GO:0003676">
    <property type="term" value="F:nucleic acid binding"/>
    <property type="evidence" value="ECO:0007669"/>
    <property type="project" value="InterPro"/>
</dbReference>
<gene>
    <name evidence="11" type="ORF">MtrunA17_Chr8g0335541</name>
</gene>
<keyword evidence="3" id="KW-0255">Endonuclease</keyword>
<dbReference type="PANTHER" id="PTHR42648">
    <property type="entry name" value="TRANSPOSASE, PUTATIVE-RELATED"/>
    <property type="match status" value="1"/>
</dbReference>
<keyword evidence="9" id="KW-0233">DNA recombination</keyword>
<dbReference type="Gene3D" id="3.30.420.10">
    <property type="entry name" value="Ribonuclease H-like superfamily/Ribonuclease H"/>
    <property type="match status" value="1"/>
</dbReference>
<evidence type="ECO:0000256" key="7">
    <source>
        <dbReference type="ARBA" id="ARBA00022918"/>
    </source>
</evidence>
<organism evidence="11 12">
    <name type="scientific">Medicago truncatula</name>
    <name type="common">Barrel medic</name>
    <name type="synonym">Medicago tribuloides</name>
    <dbReference type="NCBI Taxonomy" id="3880"/>
    <lineage>
        <taxon>Eukaryota</taxon>
        <taxon>Viridiplantae</taxon>
        <taxon>Streptophyta</taxon>
        <taxon>Embryophyta</taxon>
        <taxon>Tracheophyta</taxon>
        <taxon>Spermatophyta</taxon>
        <taxon>Magnoliopsida</taxon>
        <taxon>eudicotyledons</taxon>
        <taxon>Gunneridae</taxon>
        <taxon>Pentapetalae</taxon>
        <taxon>rosids</taxon>
        <taxon>fabids</taxon>
        <taxon>Fabales</taxon>
        <taxon>Fabaceae</taxon>
        <taxon>Papilionoideae</taxon>
        <taxon>50 kb inversion clade</taxon>
        <taxon>NPAAA clade</taxon>
        <taxon>Hologalegina</taxon>
        <taxon>IRL clade</taxon>
        <taxon>Trifolieae</taxon>
        <taxon>Medicago</taxon>
    </lineage>
</organism>
<dbReference type="GO" id="GO:0015074">
    <property type="term" value="P:DNA integration"/>
    <property type="evidence" value="ECO:0007669"/>
    <property type="project" value="UniProtKB-KW"/>
</dbReference>
<evidence type="ECO:0000256" key="5">
    <source>
        <dbReference type="ARBA" id="ARBA00022842"/>
    </source>
</evidence>
<dbReference type="EC" id="2.7.7.49" evidence="11"/>